<organism evidence="1 2">
    <name type="scientific">Chromobacterium violaceum (strain ATCC 12472 / DSM 30191 / JCM 1249 / CCUG 213 / NBRC 12614 / NCIMB 9131 / NCTC 9757 / MK)</name>
    <dbReference type="NCBI Taxonomy" id="243365"/>
    <lineage>
        <taxon>Bacteria</taxon>
        <taxon>Pseudomonadati</taxon>
        <taxon>Pseudomonadota</taxon>
        <taxon>Betaproteobacteria</taxon>
        <taxon>Neisseriales</taxon>
        <taxon>Chromobacteriaceae</taxon>
        <taxon>Chromobacterium</taxon>
    </lineage>
</organism>
<reference evidence="1 2" key="1">
    <citation type="journal article" date="2003" name="Proc. Natl. Acad. Sci. U.S.A.">
        <title>The complete genome sequence of Chromobacterium violaceum reveals remarkable and exploitable bacterial adaptability.</title>
        <authorList>
            <person name="Vasconcelos A.T.R."/>
            <person name="de Almeida D.F."/>
            <person name="Almeida F.C."/>
            <person name="de Almeida L.G.P."/>
            <person name="de Almeida R."/>
            <person name="Goncalves J.A.A."/>
            <person name="Andrade E.M."/>
            <person name="Antonio R.V."/>
            <person name="Araripe J."/>
            <person name="de Araujo M.F.F."/>
            <person name="Filho S.A."/>
            <person name="Azevedo V."/>
            <person name="Batista A.J."/>
            <person name="Bataus L.A.M."/>
            <person name="Batista J.S."/>
            <person name="Belo A."/>
            <person name="vander Berg C."/>
            <person name="Blamey J."/>
            <person name="Bogo M."/>
            <person name="Bonato S."/>
            <person name="Bordignon J."/>
            <person name="Brito C.A."/>
            <person name="Brocchi M."/>
            <person name="Burity H.A."/>
            <person name="Camargo A.A."/>
            <person name="Cardoso D.D.P."/>
            <person name="Carneiro N.P."/>
            <person name="Carraro D.M."/>
            <person name="Carvalho C.M.B."/>
            <person name="Cascardo J.C.M."/>
            <person name="Cavada B.S."/>
            <person name="Chueire L.M.O."/>
            <person name="Pasa T.B.C."/>
            <person name="Duran N."/>
            <person name="Fagundes N."/>
            <person name="Falcao C.L."/>
            <person name="Fantinatti F."/>
            <person name="Farias I.P."/>
            <person name="Felipe M.S.S."/>
            <person name="Ferrari L.P."/>
            <person name="Ferro J.A."/>
            <person name="Ferro M.I.T."/>
            <person name="Franco G.R."/>
            <person name="Freitas N.S.A."/>
            <person name="Furlan L.R."/>
            <person name="Gazzinelli R.T."/>
            <person name="Gomes E.A."/>
            <person name="Goncalves P.R."/>
            <person name="Grangeiro T.B."/>
            <person name="Grattapaglia D."/>
            <person name="Grisard E.C."/>
            <person name="Guimaraes C.T."/>
            <person name="Hanna E.S."/>
            <person name="Hungria M."/>
            <person name="Jardim S.N."/>
            <person name="Laurino J."/>
            <person name="Leoi L.C.T."/>
            <person name="Fassarella L."/>
            <person name="Lima A."/>
            <person name="Loureiro M.F."/>
            <person name="Lyra M.C.P."/>
            <person name="Macedo M."/>
            <person name="Madeira H.M.F."/>
            <person name="Manfio G.P."/>
            <person name="Maranhao A.Q."/>
            <person name="Martins W.S."/>
            <person name="di Mauro S.M.Z."/>
            <person name="de Medeiros S.R.B."/>
            <person name="Meissner R.D.V."/>
            <person name="Menck C.F.M."/>
            <person name="Moreira M.A.M."/>
            <person name="Nascimento F.F."/>
            <person name="Nicolas M.F."/>
            <person name="Oliveira J.G."/>
            <person name="Oliveira S.C."/>
            <person name="Paixao R.F.C."/>
            <person name="Parente J.A."/>
            <person name="Pedrosa F.O."/>
            <person name="Pena S.J.D."/>
            <person name="Perreira J.O."/>
            <person name="Perreira M."/>
            <person name="Pinto L.S.R.C."/>
            <person name="Pinto L.S."/>
            <person name="Porto J.I.R."/>
            <person name="Potrich D.P."/>
            <person name="Neto C.E.R."/>
            <person name="Reis A.M.M."/>
            <person name="Rigo L.U."/>
            <person name="Rondinelli E."/>
            <person name="dos Santos E.B.P."/>
            <person name="Santos F.R."/>
            <person name="Schneider M.P.C."/>
            <person name="Seuanez H.N."/>
            <person name="Silva A.M.R."/>
            <person name="da Silva A.L.C."/>
            <person name="Silva D.W."/>
            <person name="Silva R."/>
            <person name="Simoes I.C."/>
            <person name="Simon D."/>
            <person name="Soares C.M.A."/>
            <person name="Soares R.B.A."/>
            <person name="Souza E.M."/>
            <person name="Souza K.R.L."/>
            <person name="Souza R.C."/>
            <person name="Steffens M.B.R."/>
            <person name="Steindel M."/>
            <person name="Teixeira S.R."/>
            <person name="Urmenyi T."/>
            <person name="Vettore A."/>
            <person name="Wassem R."/>
            <person name="Zaha A."/>
            <person name="Simpson A.J.G."/>
        </authorList>
    </citation>
    <scope>NUCLEOTIDE SEQUENCE [LARGE SCALE GENOMIC DNA]</scope>
    <source>
        <strain evidence="2">ATCC 12472 / DSM 30191 / JCM 1249 / NBRC 12614 / NCIMB 9131 / NCTC 9757</strain>
    </source>
</reference>
<dbReference type="KEGG" id="cvi:CV_0327"/>
<name>Q7P186_CHRVO</name>
<sequence>MPCLQNEMYIDSLLLSPSARAAQKSSGQVLSRRLLERRDGSATPVRRRLAGLF</sequence>
<protein>
    <submittedName>
        <fullName evidence="1">Uncharacterized protein</fullName>
    </submittedName>
</protein>
<dbReference type="AlphaFoldDB" id="Q7P186"/>
<dbReference type="HOGENOM" id="CLU_3059926_0_0_4"/>
<dbReference type="EMBL" id="AE016825">
    <property type="protein sequence ID" value="AAQ58006.1"/>
    <property type="molecule type" value="Genomic_DNA"/>
</dbReference>
<evidence type="ECO:0000313" key="1">
    <source>
        <dbReference type="EMBL" id="AAQ58006.1"/>
    </source>
</evidence>
<proteinExistence type="predicted"/>
<evidence type="ECO:0000313" key="2">
    <source>
        <dbReference type="Proteomes" id="UP000001424"/>
    </source>
</evidence>
<accession>Q7P186</accession>
<gene>
    <name evidence="1" type="ordered locus">CV_0327</name>
</gene>
<keyword evidence="2" id="KW-1185">Reference proteome</keyword>
<dbReference type="Proteomes" id="UP000001424">
    <property type="component" value="Chromosome"/>
</dbReference>